<evidence type="ECO:0000256" key="3">
    <source>
        <dbReference type="ARBA" id="ARBA00023136"/>
    </source>
</evidence>
<evidence type="ECO:0000256" key="1">
    <source>
        <dbReference type="ARBA" id="ARBA00022475"/>
    </source>
</evidence>
<evidence type="ECO:0000313" key="6">
    <source>
        <dbReference type="EMBL" id="EPQ20941.1"/>
    </source>
</evidence>
<dbReference type="EMBL" id="ATFQ01000041">
    <property type="protein sequence ID" value="EPQ20941.1"/>
    <property type="molecule type" value="Genomic_DNA"/>
</dbReference>
<evidence type="ECO:0000256" key="5">
    <source>
        <dbReference type="ARBA" id="ARBA00023288"/>
    </source>
</evidence>
<evidence type="ECO:0000313" key="7">
    <source>
        <dbReference type="Proteomes" id="UP000014969"/>
    </source>
</evidence>
<keyword evidence="1" id="KW-1003">Cell membrane</keyword>
<dbReference type="AlphaFoldDB" id="A0A829HN27"/>
<evidence type="ECO:0000256" key="4">
    <source>
        <dbReference type="ARBA" id="ARBA00023139"/>
    </source>
</evidence>
<proteinExistence type="predicted"/>
<name>A0A829HN27_9MYCO</name>
<dbReference type="Pfam" id="PF14041">
    <property type="entry name" value="Lipoprotein_21"/>
    <property type="match status" value="1"/>
</dbReference>
<dbReference type="RefSeq" id="WP_020724542.1">
    <property type="nucleotide sequence ID" value="NZ_ATFQ01000041.1"/>
</dbReference>
<evidence type="ECO:0000256" key="2">
    <source>
        <dbReference type="ARBA" id="ARBA00022729"/>
    </source>
</evidence>
<sequence length="138" mass="14701">MSTPSEPPTPADVQAAIDGLPRLRDDLAWSQYAEGASEAGNLVWVHAIIAEGSASTPEHLLLFKGRTYLGTATQEPRPYTRVLGTEGDTITVEYCWIVGDEPSAAPAGVGTVRYQLTDEGTVTALDKAPWPTTAPVSY</sequence>
<dbReference type="Proteomes" id="UP000014969">
    <property type="component" value="Unassembled WGS sequence"/>
</dbReference>
<organism evidence="6 7">
    <name type="scientific">Mycobacteroides abscessus subsp. bolletii CRM-0020</name>
    <dbReference type="NCBI Taxonomy" id="1306401"/>
    <lineage>
        <taxon>Bacteria</taxon>
        <taxon>Bacillati</taxon>
        <taxon>Actinomycetota</taxon>
        <taxon>Actinomycetes</taxon>
        <taxon>Mycobacteriales</taxon>
        <taxon>Mycobacteriaceae</taxon>
        <taxon>Mycobacteroides</taxon>
        <taxon>Mycobacteroides abscessus</taxon>
    </lineage>
</organism>
<accession>A0A829HN27</accession>
<keyword evidence="4" id="KW-0564">Palmitate</keyword>
<keyword evidence="3" id="KW-0472">Membrane</keyword>
<evidence type="ECO:0008006" key="8">
    <source>
        <dbReference type="Google" id="ProtNLM"/>
    </source>
</evidence>
<keyword evidence="2" id="KW-0732">Signal</keyword>
<comment type="caution">
    <text evidence="6">The sequence shown here is derived from an EMBL/GenBank/DDBJ whole genome shotgun (WGS) entry which is preliminary data.</text>
</comment>
<dbReference type="InterPro" id="IPR025971">
    <property type="entry name" value="LppP/LprE"/>
</dbReference>
<protein>
    <recommendedName>
        <fullName evidence="8">Lipoprotein LppP</fullName>
    </recommendedName>
</protein>
<reference evidence="6 7" key="1">
    <citation type="journal article" date="2013" name="Genome Announc.">
        <title>Genome Sequence of an Epidemic Isolate of Mycobacterium abscessus subsp. bolletii from Rio de Janeiro, Brazil.</title>
        <authorList>
            <person name="Davidson R.M."/>
            <person name="Reynolds P.R."/>
            <person name="Farias-Hesson E."/>
            <person name="Duarte R.S."/>
            <person name="Jackson M."/>
            <person name="Strong M."/>
        </authorList>
    </citation>
    <scope>NUCLEOTIDE SEQUENCE [LARGE SCALE GENOMIC DNA]</scope>
    <source>
        <strain evidence="6 7">CRM-0020</strain>
    </source>
</reference>
<gene>
    <name evidence="6" type="ORF">J108_23865</name>
</gene>
<keyword evidence="5" id="KW-0449">Lipoprotein</keyword>